<dbReference type="SUPFAM" id="SSF51197">
    <property type="entry name" value="Clavaminate synthase-like"/>
    <property type="match status" value="1"/>
</dbReference>
<evidence type="ECO:0000313" key="2">
    <source>
        <dbReference type="EMBL" id="RPA71907.1"/>
    </source>
</evidence>
<keyword evidence="3" id="KW-1185">Reference proteome</keyword>
<proteinExistence type="predicted"/>
<protein>
    <submittedName>
        <fullName evidence="2">Clavaminate synthase-like protein</fullName>
    </submittedName>
</protein>
<dbReference type="InterPro" id="IPR041667">
    <property type="entry name" value="Cupin_8"/>
</dbReference>
<gene>
    <name evidence="2" type="ORF">BJ508DRAFT_315205</name>
</gene>
<evidence type="ECO:0000313" key="3">
    <source>
        <dbReference type="Proteomes" id="UP000275078"/>
    </source>
</evidence>
<dbReference type="PANTHER" id="PTHR12461">
    <property type="entry name" value="HYPOXIA-INDUCIBLE FACTOR 1 ALPHA INHIBITOR-RELATED"/>
    <property type="match status" value="1"/>
</dbReference>
<feature type="domain" description="JmjC" evidence="1">
    <location>
        <begin position="145"/>
        <end position="311"/>
    </location>
</feature>
<reference evidence="2 3" key="1">
    <citation type="journal article" date="2018" name="Nat. Ecol. Evol.">
        <title>Pezizomycetes genomes reveal the molecular basis of ectomycorrhizal truffle lifestyle.</title>
        <authorList>
            <person name="Murat C."/>
            <person name="Payen T."/>
            <person name="Noel B."/>
            <person name="Kuo A."/>
            <person name="Morin E."/>
            <person name="Chen J."/>
            <person name="Kohler A."/>
            <person name="Krizsan K."/>
            <person name="Balestrini R."/>
            <person name="Da Silva C."/>
            <person name="Montanini B."/>
            <person name="Hainaut M."/>
            <person name="Levati E."/>
            <person name="Barry K.W."/>
            <person name="Belfiori B."/>
            <person name="Cichocki N."/>
            <person name="Clum A."/>
            <person name="Dockter R.B."/>
            <person name="Fauchery L."/>
            <person name="Guy J."/>
            <person name="Iotti M."/>
            <person name="Le Tacon F."/>
            <person name="Lindquist E.A."/>
            <person name="Lipzen A."/>
            <person name="Malagnac F."/>
            <person name="Mello A."/>
            <person name="Molinier V."/>
            <person name="Miyauchi S."/>
            <person name="Poulain J."/>
            <person name="Riccioni C."/>
            <person name="Rubini A."/>
            <person name="Sitrit Y."/>
            <person name="Splivallo R."/>
            <person name="Traeger S."/>
            <person name="Wang M."/>
            <person name="Zifcakova L."/>
            <person name="Wipf D."/>
            <person name="Zambonelli A."/>
            <person name="Paolocci F."/>
            <person name="Nowrousian M."/>
            <person name="Ottonello S."/>
            <person name="Baldrian P."/>
            <person name="Spatafora J.W."/>
            <person name="Henrissat B."/>
            <person name="Nagy L.G."/>
            <person name="Aury J.M."/>
            <person name="Wincker P."/>
            <person name="Grigoriev I.V."/>
            <person name="Bonfante P."/>
            <person name="Martin F.M."/>
        </authorList>
    </citation>
    <scope>NUCLEOTIDE SEQUENCE [LARGE SCALE GENOMIC DNA]</scope>
    <source>
        <strain evidence="2 3">RN42</strain>
    </source>
</reference>
<dbReference type="Pfam" id="PF13621">
    <property type="entry name" value="Cupin_8"/>
    <property type="match status" value="1"/>
</dbReference>
<dbReference type="EMBL" id="ML119892">
    <property type="protein sequence ID" value="RPA71907.1"/>
    <property type="molecule type" value="Genomic_DNA"/>
</dbReference>
<dbReference type="PROSITE" id="PS51184">
    <property type="entry name" value="JMJC"/>
    <property type="match status" value="1"/>
</dbReference>
<dbReference type="Proteomes" id="UP000275078">
    <property type="component" value="Unassembled WGS sequence"/>
</dbReference>
<sequence length="311" mass="35460">MEHVADPYARLLETYHDLNPSFISYAFGPPTPLQFAAAVRNNRPMIFRDALYDADGEEWDARRLWTKEYLLEKMKGREISVAETPWGNADSVIEHAEREVFVKPHTTTQPFDQFLEDVIAGSHLTPSDLDGTKTVKYSQSQDDNLHGEYEPLLQDVPANLHWAAEVFGEKPDAMNLWIGNQNSTSAMHKDNYENLYCLIKGSKTFVLISPLEVGTLRERTLPSATYRPGEDGRLEVVLDVGEDGREEVVHCWPTVDPESPGVWGETEEWKAGRRYEVTVTEGDVLYLPAMWYHKVKQECGEDGYCVAVNYW</sequence>
<dbReference type="STRING" id="1160509.A0A3N4HE80"/>
<name>A0A3N4HE80_ASCIM</name>
<organism evidence="2 3">
    <name type="scientific">Ascobolus immersus RN42</name>
    <dbReference type="NCBI Taxonomy" id="1160509"/>
    <lineage>
        <taxon>Eukaryota</taxon>
        <taxon>Fungi</taxon>
        <taxon>Dikarya</taxon>
        <taxon>Ascomycota</taxon>
        <taxon>Pezizomycotina</taxon>
        <taxon>Pezizomycetes</taxon>
        <taxon>Pezizales</taxon>
        <taxon>Ascobolaceae</taxon>
        <taxon>Ascobolus</taxon>
    </lineage>
</organism>
<dbReference type="OrthoDB" id="415358at2759"/>
<dbReference type="InterPro" id="IPR003347">
    <property type="entry name" value="JmjC_dom"/>
</dbReference>
<dbReference type="PANTHER" id="PTHR12461:SF99">
    <property type="entry name" value="BIFUNCTIONAL PEPTIDASE AND (3S)-LYSYL HYDROXYLASE JMJD7"/>
    <property type="match status" value="1"/>
</dbReference>
<accession>A0A3N4HE80</accession>
<dbReference type="Gene3D" id="2.60.120.10">
    <property type="entry name" value="Jelly Rolls"/>
    <property type="match status" value="1"/>
</dbReference>
<evidence type="ECO:0000259" key="1">
    <source>
        <dbReference type="PROSITE" id="PS51184"/>
    </source>
</evidence>
<dbReference type="AlphaFoldDB" id="A0A3N4HE80"/>
<dbReference type="SMART" id="SM00558">
    <property type="entry name" value="JmjC"/>
    <property type="match status" value="1"/>
</dbReference>
<dbReference type="InterPro" id="IPR014710">
    <property type="entry name" value="RmlC-like_jellyroll"/>
</dbReference>